<feature type="domain" description="CoA-binding" evidence="4">
    <location>
        <begin position="681"/>
        <end position="776"/>
    </location>
</feature>
<name>A0A196S5I0_BLAHN</name>
<dbReference type="GO" id="GO:0016874">
    <property type="term" value="F:ligase activity"/>
    <property type="evidence" value="ECO:0007669"/>
    <property type="project" value="UniProtKB-KW"/>
</dbReference>
<dbReference type="SUPFAM" id="SSF52210">
    <property type="entry name" value="Succinyl-CoA synthetase domains"/>
    <property type="match status" value="1"/>
</dbReference>
<evidence type="ECO:0000256" key="2">
    <source>
        <dbReference type="ARBA" id="ARBA00022741"/>
    </source>
</evidence>
<organism evidence="5 6">
    <name type="scientific">Blastocystis sp. subtype 1 (strain ATCC 50177 / NandII)</name>
    <dbReference type="NCBI Taxonomy" id="478820"/>
    <lineage>
        <taxon>Eukaryota</taxon>
        <taxon>Sar</taxon>
        <taxon>Stramenopiles</taxon>
        <taxon>Bigyra</taxon>
        <taxon>Opalozoa</taxon>
        <taxon>Opalinata</taxon>
        <taxon>Blastocystidae</taxon>
        <taxon>Blastocystis</taxon>
    </lineage>
</organism>
<sequence>MNSVGREKDCIQRKDKGSQFSLIEVRMQSPTPSPATKQPIVSQTITDRNGQILSLLRNTIKSFEWAECGCNRFFYLFQVPEGRTAFCLFCGACFTKDLSALGEHVYECSSPSSPLAPFRKWVHEGQDPEENTLVLSLLRKSLFLHFWSAHCYGSLITLSSKLHVPDHTKTILHLLGVPCPNWEADPNPLASLNAPLTRCVWSRLKTSEGVIVTPQCLHDKYDKPEGLLLLALDRSGAQYAVSRFAYQKDRPVEEQVRDATFSALQALWDEGVPVLGFLPAGEACCTNCVARLREQHPELAELAELVELAPVRHFKEEWMAVVSRDAELRALAEPVVKLVDVMASTPLYASTMAMAARANKIDDLVLCRREELGEETFYAKWLECGVSFFRYMSVFQNMQTYMRRNVARFRQPNPAGFDYLTSVEIRPNTRAFAAARDTLRLPALRQAILQKWRQQDARKGPAFAQLAARELGTLQLPPTLVATLAEVFAREVESEAWGLVPAMQELQALLHFICYQGTRGFAFAPDDSIRNALRAMIPAKARRKAVLKEFEEFAASFTELAELGFGKLPPAVFWEGVGSSRYPRFGKIALRLSLIPSKLDVTKSISILRTYAAKQFKLFYGDPKAMEKVQNVINMFSVDYYSLYDEESHHMSKTSPITWDCTGSDLESRFAPEVCNQLDAIFKPNNVALIGASERAGSVSRTILLNLLVTPFGGGVFPVNPTRSKVLGIKAYKTIGDVPEQVDLAIICIPAKRVLGSVTECGKAGVRGIIIISAGFKEVGKEGAALENACLEEARKYNMRIIGPNCLGAMVPPTGLNASFASQMALKGEIAFISQSGALMCAMLDWSLKEGLGYSAFVSIGSMVDVDWGDLIYYFGNDPNTKAIMIYMETIGNARSFISAAREVSLRKPIYVIKPGRTAAAAAAAASHTGSLTGSDDVLTAAFKKAGVVRVDTIEQLYNMAASLDKQPLARGPRMTVITNAGGPGVRRNCRKSRLTGVKLF</sequence>
<keyword evidence="6" id="KW-1185">Reference proteome</keyword>
<evidence type="ECO:0000259" key="4">
    <source>
        <dbReference type="SMART" id="SM00881"/>
    </source>
</evidence>
<dbReference type="EMBL" id="LXWW01000549">
    <property type="protein sequence ID" value="OAO12345.1"/>
    <property type="molecule type" value="Genomic_DNA"/>
</dbReference>
<dbReference type="Gene3D" id="3.40.50.261">
    <property type="entry name" value="Succinyl-CoA synthetase domains"/>
    <property type="match status" value="1"/>
</dbReference>
<dbReference type="InterPro" id="IPR016102">
    <property type="entry name" value="Succinyl-CoA_synth-like"/>
</dbReference>
<dbReference type="InterPro" id="IPR032875">
    <property type="entry name" value="Succ_CoA_lig_flav_dom"/>
</dbReference>
<gene>
    <name evidence="5" type="ORF">AV274_5968</name>
</gene>
<keyword evidence="2" id="KW-0547">Nucleotide-binding</keyword>
<evidence type="ECO:0000313" key="6">
    <source>
        <dbReference type="Proteomes" id="UP000078348"/>
    </source>
</evidence>
<dbReference type="STRING" id="478820.A0A196S5I0"/>
<dbReference type="PANTHER" id="PTHR43334:SF1">
    <property type="entry name" value="3-HYDROXYPROPIONATE--COA LIGASE [ADP-FORMING]"/>
    <property type="match status" value="1"/>
</dbReference>
<dbReference type="InterPro" id="IPR051538">
    <property type="entry name" value="Acyl-CoA_Synth/Transferase"/>
</dbReference>
<protein>
    <submittedName>
        <fullName evidence="5">Acyl-CoA synthetase (NDP forming)</fullName>
    </submittedName>
</protein>
<dbReference type="PANTHER" id="PTHR43334">
    <property type="entry name" value="ACETATE--COA LIGASE [ADP-FORMING]"/>
    <property type="match status" value="1"/>
</dbReference>
<dbReference type="Pfam" id="PF13380">
    <property type="entry name" value="CoA_binding_2"/>
    <property type="match status" value="1"/>
</dbReference>
<dbReference type="SMART" id="SM00881">
    <property type="entry name" value="CoA_binding"/>
    <property type="match status" value="1"/>
</dbReference>
<keyword evidence="3" id="KW-0067">ATP-binding</keyword>
<dbReference type="AlphaFoldDB" id="A0A196S5I0"/>
<evidence type="ECO:0000256" key="1">
    <source>
        <dbReference type="ARBA" id="ARBA00022598"/>
    </source>
</evidence>
<proteinExistence type="predicted"/>
<evidence type="ECO:0000313" key="5">
    <source>
        <dbReference type="EMBL" id="OAO12345.1"/>
    </source>
</evidence>
<dbReference type="InterPro" id="IPR036291">
    <property type="entry name" value="NAD(P)-bd_dom_sf"/>
</dbReference>
<accession>A0A196S5I0</accession>
<dbReference type="OrthoDB" id="1664372at2759"/>
<dbReference type="Proteomes" id="UP000078348">
    <property type="component" value="Unassembled WGS sequence"/>
</dbReference>
<evidence type="ECO:0000256" key="3">
    <source>
        <dbReference type="ARBA" id="ARBA00022840"/>
    </source>
</evidence>
<dbReference type="Gene3D" id="3.40.50.720">
    <property type="entry name" value="NAD(P)-binding Rossmann-like Domain"/>
    <property type="match status" value="1"/>
</dbReference>
<dbReference type="SUPFAM" id="SSF51735">
    <property type="entry name" value="NAD(P)-binding Rossmann-fold domains"/>
    <property type="match status" value="1"/>
</dbReference>
<keyword evidence="1" id="KW-0436">Ligase</keyword>
<dbReference type="Pfam" id="PF13607">
    <property type="entry name" value="Succ_CoA_lig"/>
    <property type="match status" value="1"/>
</dbReference>
<dbReference type="InterPro" id="IPR003781">
    <property type="entry name" value="CoA-bd"/>
</dbReference>
<reference evidence="5 6" key="1">
    <citation type="submission" date="2016-05" db="EMBL/GenBank/DDBJ databases">
        <title>Nuclear genome of Blastocystis sp. subtype 1 NandII.</title>
        <authorList>
            <person name="Gentekaki E."/>
            <person name="Curtis B."/>
            <person name="Stairs C."/>
            <person name="Eme L."/>
            <person name="Herman E."/>
            <person name="Klimes V."/>
            <person name="Arias M.C."/>
            <person name="Elias M."/>
            <person name="Hilliou F."/>
            <person name="Klute M."/>
            <person name="Malik S.-B."/>
            <person name="Pightling A."/>
            <person name="Rachubinski R."/>
            <person name="Salas D."/>
            <person name="Schlacht A."/>
            <person name="Suga H."/>
            <person name="Archibald J."/>
            <person name="Ball S.G."/>
            <person name="Clark G."/>
            <person name="Dacks J."/>
            <person name="Van Der Giezen M."/>
            <person name="Tsaousis A."/>
            <person name="Roger A."/>
        </authorList>
    </citation>
    <scope>NUCLEOTIDE SEQUENCE [LARGE SCALE GENOMIC DNA]</scope>
    <source>
        <strain evidence="6">ATCC 50177 / NandII</strain>
    </source>
</reference>
<comment type="caution">
    <text evidence="5">The sequence shown here is derived from an EMBL/GenBank/DDBJ whole genome shotgun (WGS) entry which is preliminary data.</text>
</comment>
<dbReference type="GO" id="GO:0005524">
    <property type="term" value="F:ATP binding"/>
    <property type="evidence" value="ECO:0007669"/>
    <property type="project" value="UniProtKB-KW"/>
</dbReference>